<feature type="domain" description="PilZ" evidence="2">
    <location>
        <begin position="3"/>
        <end position="88"/>
    </location>
</feature>
<evidence type="ECO:0000259" key="2">
    <source>
        <dbReference type="Pfam" id="PF07238"/>
    </source>
</evidence>
<comment type="caution">
    <text evidence="3">The sequence shown here is derived from an EMBL/GenBank/DDBJ whole genome shotgun (WGS) entry which is preliminary data.</text>
</comment>
<sequence length="114" mass="12682">MDDRRKSRRDKVVYGGIAAVNERGSTRDCVVRNISDHGASVEFGSAAGVPEQIALTVPRKARTYPSKIVWRRGNTVGLAFSESADASELNERLRKSEKKKRELQRKIKVLLGEG</sequence>
<accession>A0A933S3U7</accession>
<dbReference type="Pfam" id="PF07238">
    <property type="entry name" value="PilZ"/>
    <property type="match status" value="1"/>
</dbReference>
<dbReference type="AlphaFoldDB" id="A0A933S3U7"/>
<dbReference type="Proteomes" id="UP000782519">
    <property type="component" value="Unassembled WGS sequence"/>
</dbReference>
<gene>
    <name evidence="3" type="ORF">HZA66_21380</name>
</gene>
<dbReference type="EMBL" id="JACRJB010000062">
    <property type="protein sequence ID" value="MBI5132002.1"/>
    <property type="molecule type" value="Genomic_DNA"/>
</dbReference>
<dbReference type="SUPFAM" id="SSF141371">
    <property type="entry name" value="PilZ domain-like"/>
    <property type="match status" value="1"/>
</dbReference>
<dbReference type="InterPro" id="IPR009875">
    <property type="entry name" value="PilZ_domain"/>
</dbReference>
<evidence type="ECO:0000313" key="3">
    <source>
        <dbReference type="EMBL" id="MBI5132002.1"/>
    </source>
</evidence>
<dbReference type="GO" id="GO:0035438">
    <property type="term" value="F:cyclic-di-GMP binding"/>
    <property type="evidence" value="ECO:0007669"/>
    <property type="project" value="InterPro"/>
</dbReference>
<proteinExistence type="predicted"/>
<keyword evidence="1" id="KW-0175">Coiled coil</keyword>
<protein>
    <submittedName>
        <fullName evidence="3">PilZ domain-containing protein</fullName>
    </submittedName>
</protein>
<evidence type="ECO:0000256" key="1">
    <source>
        <dbReference type="SAM" id="Coils"/>
    </source>
</evidence>
<name>A0A933S3U7_RHOPL</name>
<evidence type="ECO:0000313" key="4">
    <source>
        <dbReference type="Proteomes" id="UP000782519"/>
    </source>
</evidence>
<feature type="coiled-coil region" evidence="1">
    <location>
        <begin position="86"/>
        <end position="113"/>
    </location>
</feature>
<organism evidence="3 4">
    <name type="scientific">Rhodopseudomonas palustris</name>
    <dbReference type="NCBI Taxonomy" id="1076"/>
    <lineage>
        <taxon>Bacteria</taxon>
        <taxon>Pseudomonadati</taxon>
        <taxon>Pseudomonadota</taxon>
        <taxon>Alphaproteobacteria</taxon>
        <taxon>Hyphomicrobiales</taxon>
        <taxon>Nitrobacteraceae</taxon>
        <taxon>Rhodopseudomonas</taxon>
    </lineage>
</organism>
<reference evidence="3" key="1">
    <citation type="submission" date="2020-07" db="EMBL/GenBank/DDBJ databases">
        <title>Huge and variable diversity of episymbiotic CPR bacteria and DPANN archaea in groundwater ecosystems.</title>
        <authorList>
            <person name="He C.Y."/>
            <person name="Keren R."/>
            <person name="Whittaker M."/>
            <person name="Farag I.F."/>
            <person name="Doudna J."/>
            <person name="Cate J.H.D."/>
            <person name="Banfield J.F."/>
        </authorList>
    </citation>
    <scope>NUCLEOTIDE SEQUENCE</scope>
    <source>
        <strain evidence="3">NC_groundwater_1818_Pr3_B-0.1um_66_35</strain>
    </source>
</reference>